<evidence type="ECO:0000313" key="1">
    <source>
        <dbReference type="EMBL" id="KAF2679207.1"/>
    </source>
</evidence>
<name>A0A6G1ILU3_9PLEO</name>
<sequence>MRPNGMRLGSERPVAIPVAVSIAKLHIQHTPTTPCPLILRSQTLSNNILIPRRRRLPIPLPIHTLTPPPFPTHASPVHPLSLLPNLLTLPIPPPITITFPIRSFQSSLPPKLLHPLLLPPIQRPNPLPLIPLLPNLLRAKPNSAEEERGHYALGTISFNKYVVGLRRVVDVGVGVGVGVRVGIDVGGGGGEGFETALAFGGARTGAMAGLVGRWGGDGGGVLGVLVASAAHGLVILWIL</sequence>
<accession>A0A6G1ILU3</accession>
<dbReference type="Proteomes" id="UP000799291">
    <property type="component" value="Unassembled WGS sequence"/>
</dbReference>
<dbReference type="EMBL" id="MU005605">
    <property type="protein sequence ID" value="KAF2679207.1"/>
    <property type="molecule type" value="Genomic_DNA"/>
</dbReference>
<gene>
    <name evidence="1" type="ORF">K458DRAFT_119045</name>
</gene>
<protein>
    <submittedName>
        <fullName evidence="1">Uncharacterized protein</fullName>
    </submittedName>
</protein>
<dbReference type="AlphaFoldDB" id="A0A6G1ILU3"/>
<keyword evidence="2" id="KW-1185">Reference proteome</keyword>
<evidence type="ECO:0000313" key="2">
    <source>
        <dbReference type="Proteomes" id="UP000799291"/>
    </source>
</evidence>
<proteinExistence type="predicted"/>
<reference evidence="1" key="1">
    <citation type="journal article" date="2020" name="Stud. Mycol.">
        <title>101 Dothideomycetes genomes: a test case for predicting lifestyles and emergence of pathogens.</title>
        <authorList>
            <person name="Haridas S."/>
            <person name="Albert R."/>
            <person name="Binder M."/>
            <person name="Bloem J."/>
            <person name="Labutti K."/>
            <person name="Salamov A."/>
            <person name="Andreopoulos B."/>
            <person name="Baker S."/>
            <person name="Barry K."/>
            <person name="Bills G."/>
            <person name="Bluhm B."/>
            <person name="Cannon C."/>
            <person name="Castanera R."/>
            <person name="Culley D."/>
            <person name="Daum C."/>
            <person name="Ezra D."/>
            <person name="Gonzalez J."/>
            <person name="Henrissat B."/>
            <person name="Kuo A."/>
            <person name="Liang C."/>
            <person name="Lipzen A."/>
            <person name="Lutzoni F."/>
            <person name="Magnuson J."/>
            <person name="Mondo S."/>
            <person name="Nolan M."/>
            <person name="Ohm R."/>
            <person name="Pangilinan J."/>
            <person name="Park H.-J."/>
            <person name="Ramirez L."/>
            <person name="Alfaro M."/>
            <person name="Sun H."/>
            <person name="Tritt A."/>
            <person name="Yoshinaga Y."/>
            <person name="Zwiers L.-H."/>
            <person name="Turgeon B."/>
            <person name="Goodwin S."/>
            <person name="Spatafora J."/>
            <person name="Crous P."/>
            <person name="Grigoriev I."/>
        </authorList>
    </citation>
    <scope>NUCLEOTIDE SEQUENCE</scope>
    <source>
        <strain evidence="1">CBS 122367</strain>
    </source>
</reference>
<organism evidence="1 2">
    <name type="scientific">Lentithecium fluviatile CBS 122367</name>
    <dbReference type="NCBI Taxonomy" id="1168545"/>
    <lineage>
        <taxon>Eukaryota</taxon>
        <taxon>Fungi</taxon>
        <taxon>Dikarya</taxon>
        <taxon>Ascomycota</taxon>
        <taxon>Pezizomycotina</taxon>
        <taxon>Dothideomycetes</taxon>
        <taxon>Pleosporomycetidae</taxon>
        <taxon>Pleosporales</taxon>
        <taxon>Massarineae</taxon>
        <taxon>Lentitheciaceae</taxon>
        <taxon>Lentithecium</taxon>
    </lineage>
</organism>